<sequence length="137" mass="15466">MNEKTTFSDFEREAMRERAAELRRTKNTEADLLEKIAEMTDEEARLALKIHEIVTTTAPELKPKTWYGMPAYANSQGKTVLFFQPATKFKARYSTLGFNDAAQLDETAMWPTAYAITELTPAVATQIEALVKKSVGR</sequence>
<gene>
    <name evidence="1" type="ORF">FGL83_01880</name>
</gene>
<keyword evidence="2" id="KW-1185">Reference proteome</keyword>
<reference evidence="1 2" key="1">
    <citation type="submission" date="2019-06" db="EMBL/GenBank/DDBJ databases">
        <title>Genome analyses of bacteria isolated from kimchi.</title>
        <authorList>
            <person name="Lee S."/>
            <person name="Ahn S."/>
            <person name="Roh S."/>
        </authorList>
    </citation>
    <scope>NUCLEOTIDE SEQUENCE [LARGE SCALE GENOMIC DNA]</scope>
    <source>
        <strain evidence="1 2">CBA3625</strain>
    </source>
</reference>
<dbReference type="GeneID" id="66530926"/>
<dbReference type="SUPFAM" id="SSF159888">
    <property type="entry name" value="YdhG-like"/>
    <property type="match status" value="1"/>
</dbReference>
<dbReference type="Proteomes" id="UP000321298">
    <property type="component" value="Chromosome"/>
</dbReference>
<evidence type="ECO:0000313" key="2">
    <source>
        <dbReference type="Proteomes" id="UP000321298"/>
    </source>
</evidence>
<organism evidence="1 2">
    <name type="scientific">Leuconostoc lactis</name>
    <dbReference type="NCBI Taxonomy" id="1246"/>
    <lineage>
        <taxon>Bacteria</taxon>
        <taxon>Bacillati</taxon>
        <taxon>Bacillota</taxon>
        <taxon>Bacilli</taxon>
        <taxon>Lactobacillales</taxon>
        <taxon>Lactobacillaceae</taxon>
        <taxon>Leuconostoc</taxon>
    </lineage>
</organism>
<evidence type="ECO:0000313" key="1">
    <source>
        <dbReference type="EMBL" id="QEA43529.1"/>
    </source>
</evidence>
<dbReference type="RefSeq" id="WP_077281902.1">
    <property type="nucleotide sequence ID" value="NZ_BSTE01000018.1"/>
</dbReference>
<dbReference type="EMBL" id="CP042387">
    <property type="protein sequence ID" value="QEA43529.1"/>
    <property type="molecule type" value="Genomic_DNA"/>
</dbReference>
<accession>A0AAP9EBR9</accession>
<protein>
    <submittedName>
        <fullName evidence="1">DUF1801 domain-containing protein</fullName>
    </submittedName>
</protein>
<proteinExistence type="predicted"/>
<dbReference type="AlphaFoldDB" id="A0AAP9EBR9"/>
<name>A0AAP9EBR9_LEULA</name>